<dbReference type="GO" id="GO:0005524">
    <property type="term" value="F:ATP binding"/>
    <property type="evidence" value="ECO:0007669"/>
    <property type="project" value="UniProtKB-KW"/>
</dbReference>
<dbReference type="InterPro" id="IPR025662">
    <property type="entry name" value="Sigma_54_int_dom_ATP-bd_1"/>
</dbReference>
<feature type="domain" description="Sigma-54 factor interaction" evidence="6">
    <location>
        <begin position="138"/>
        <end position="363"/>
    </location>
</feature>
<dbReference type="InterPro" id="IPR058031">
    <property type="entry name" value="AAA_lid_NorR"/>
</dbReference>
<dbReference type="InterPro" id="IPR003593">
    <property type="entry name" value="AAA+_ATPase"/>
</dbReference>
<dbReference type="Gene3D" id="3.40.50.2300">
    <property type="match status" value="1"/>
</dbReference>
<dbReference type="Pfam" id="PF00158">
    <property type="entry name" value="Sigma54_activat"/>
    <property type="match status" value="1"/>
</dbReference>
<keyword evidence="4" id="KW-0804">Transcription</keyword>
<dbReference type="PROSITE" id="PS50110">
    <property type="entry name" value="RESPONSE_REGULATORY"/>
    <property type="match status" value="1"/>
</dbReference>
<dbReference type="SUPFAM" id="SSF52540">
    <property type="entry name" value="P-loop containing nucleoside triphosphate hydrolases"/>
    <property type="match status" value="1"/>
</dbReference>
<dbReference type="GO" id="GO:0000160">
    <property type="term" value="P:phosphorelay signal transduction system"/>
    <property type="evidence" value="ECO:0007669"/>
    <property type="project" value="InterPro"/>
</dbReference>
<keyword evidence="9" id="KW-1185">Reference proteome</keyword>
<dbReference type="Gene3D" id="1.10.10.60">
    <property type="entry name" value="Homeodomain-like"/>
    <property type="match status" value="1"/>
</dbReference>
<feature type="modified residue" description="4-aspartylphosphate" evidence="5">
    <location>
        <position position="55"/>
    </location>
</feature>
<evidence type="ECO:0000256" key="3">
    <source>
        <dbReference type="ARBA" id="ARBA00023015"/>
    </source>
</evidence>
<dbReference type="InterPro" id="IPR025943">
    <property type="entry name" value="Sigma_54_int_dom_ATP-bd_2"/>
</dbReference>
<dbReference type="PROSITE" id="PS00676">
    <property type="entry name" value="SIGMA54_INTERACT_2"/>
    <property type="match status" value="1"/>
</dbReference>
<dbReference type="Proteomes" id="UP000320390">
    <property type="component" value="Chromosome"/>
</dbReference>
<evidence type="ECO:0000259" key="6">
    <source>
        <dbReference type="PROSITE" id="PS50045"/>
    </source>
</evidence>
<dbReference type="CDD" id="cd00156">
    <property type="entry name" value="REC"/>
    <property type="match status" value="1"/>
</dbReference>
<dbReference type="PANTHER" id="PTHR32071">
    <property type="entry name" value="TRANSCRIPTIONAL REGULATORY PROTEIN"/>
    <property type="match status" value="1"/>
</dbReference>
<proteinExistence type="predicted"/>
<evidence type="ECO:0000256" key="4">
    <source>
        <dbReference type="ARBA" id="ARBA00023163"/>
    </source>
</evidence>
<dbReference type="PROSITE" id="PS50045">
    <property type="entry name" value="SIGMA54_INTERACT_4"/>
    <property type="match status" value="1"/>
</dbReference>
<evidence type="ECO:0000259" key="7">
    <source>
        <dbReference type="PROSITE" id="PS50110"/>
    </source>
</evidence>
<evidence type="ECO:0000256" key="2">
    <source>
        <dbReference type="ARBA" id="ARBA00022840"/>
    </source>
</evidence>
<dbReference type="GO" id="GO:0043565">
    <property type="term" value="F:sequence-specific DNA binding"/>
    <property type="evidence" value="ECO:0007669"/>
    <property type="project" value="InterPro"/>
</dbReference>
<dbReference type="PROSITE" id="PS00675">
    <property type="entry name" value="SIGMA54_INTERACT_1"/>
    <property type="match status" value="1"/>
</dbReference>
<dbReference type="FunFam" id="3.40.50.300:FF:000006">
    <property type="entry name" value="DNA-binding transcriptional regulator NtrC"/>
    <property type="match status" value="1"/>
</dbReference>
<dbReference type="Pfam" id="PF02954">
    <property type="entry name" value="HTH_8"/>
    <property type="match status" value="1"/>
</dbReference>
<keyword evidence="3" id="KW-0805">Transcription regulation</keyword>
<dbReference type="SMART" id="SM00448">
    <property type="entry name" value="REC"/>
    <property type="match status" value="1"/>
</dbReference>
<dbReference type="InterPro" id="IPR009057">
    <property type="entry name" value="Homeodomain-like_sf"/>
</dbReference>
<dbReference type="RefSeq" id="WP_419190541.1">
    <property type="nucleotide sequence ID" value="NZ_CP036434.1"/>
</dbReference>
<gene>
    <name evidence="8" type="primary">zraR_10</name>
    <name evidence="8" type="ORF">Poly30_47120</name>
</gene>
<keyword evidence="1" id="KW-0547">Nucleotide-binding</keyword>
<dbReference type="SUPFAM" id="SSF46689">
    <property type="entry name" value="Homeodomain-like"/>
    <property type="match status" value="1"/>
</dbReference>
<dbReference type="InterPro" id="IPR001789">
    <property type="entry name" value="Sig_transdc_resp-reg_receiver"/>
</dbReference>
<dbReference type="SMART" id="SM00382">
    <property type="entry name" value="AAA"/>
    <property type="match status" value="1"/>
</dbReference>
<name>A0A518EYI6_9BACT</name>
<keyword evidence="5" id="KW-0597">Phosphoprotein</keyword>
<evidence type="ECO:0000313" key="9">
    <source>
        <dbReference type="Proteomes" id="UP000320390"/>
    </source>
</evidence>
<evidence type="ECO:0000313" key="8">
    <source>
        <dbReference type="EMBL" id="QDV09155.1"/>
    </source>
</evidence>
<dbReference type="InterPro" id="IPR011006">
    <property type="entry name" value="CheY-like_superfamily"/>
</dbReference>
<organism evidence="8 9">
    <name type="scientific">Saltatorellus ferox</name>
    <dbReference type="NCBI Taxonomy" id="2528018"/>
    <lineage>
        <taxon>Bacteria</taxon>
        <taxon>Pseudomonadati</taxon>
        <taxon>Planctomycetota</taxon>
        <taxon>Planctomycetia</taxon>
        <taxon>Planctomycetia incertae sedis</taxon>
        <taxon>Saltatorellus</taxon>
    </lineage>
</organism>
<dbReference type="CDD" id="cd00009">
    <property type="entry name" value="AAA"/>
    <property type="match status" value="1"/>
</dbReference>
<dbReference type="EMBL" id="CP036434">
    <property type="protein sequence ID" value="QDV09155.1"/>
    <property type="molecule type" value="Genomic_DNA"/>
</dbReference>
<feature type="domain" description="Response regulatory" evidence="7">
    <location>
        <begin position="6"/>
        <end position="120"/>
    </location>
</feature>
<sequence length="443" mass="47930">MTDPAHVLIIDDDDAHRSMIAELLGDMGVRVSAARNGAEGLAAMEADEPGLILLDMRMPVLDGIGTLEAMRERGHVIPTLVLTAYAEVEDAVHAMKLGALDYLRKPIDISQLQAVVAEHLGTDSSGPLTEHPPLPAGLIAGSAMMQALLADLARVASSQAPLLLQGETGTGKDVLAHLLHRWSRRSAGPFVAVNVAALPDALVESELFGHEKGAFTGATSNRIGQFEAAHEGTLFLDEIGEMPLTLQPKVLRALQDGRISRLGENVERAVDFRLVAATNRDLEARIAEGAFREDLYYRIAVITIEIPPLRERREDILPLARHFLLGIEGGGKHLSPGAETLLLAHDWPGNIRELKSAILRAAVLAPGDTILPDKLPPKIARRKSTGVAEASLSELGLAKLERKAIEDALELHDGNRTEAAKTLGISRRTLLYRLKQYREDDGR</sequence>
<dbReference type="Gene3D" id="3.40.50.300">
    <property type="entry name" value="P-loop containing nucleotide triphosphate hydrolases"/>
    <property type="match status" value="1"/>
</dbReference>
<dbReference type="Pfam" id="PF25601">
    <property type="entry name" value="AAA_lid_14"/>
    <property type="match status" value="1"/>
</dbReference>
<dbReference type="AlphaFoldDB" id="A0A518EYI6"/>
<dbReference type="InterPro" id="IPR002197">
    <property type="entry name" value="HTH_Fis"/>
</dbReference>
<protein>
    <submittedName>
        <fullName evidence="8">Transcriptional regulatory protein ZraR</fullName>
    </submittedName>
</protein>
<dbReference type="InterPro" id="IPR027417">
    <property type="entry name" value="P-loop_NTPase"/>
</dbReference>
<dbReference type="PRINTS" id="PR01590">
    <property type="entry name" value="HTHFIS"/>
</dbReference>
<dbReference type="InterPro" id="IPR002078">
    <property type="entry name" value="Sigma_54_int"/>
</dbReference>
<accession>A0A518EYI6</accession>
<dbReference type="SUPFAM" id="SSF52172">
    <property type="entry name" value="CheY-like"/>
    <property type="match status" value="1"/>
</dbReference>
<evidence type="ECO:0000256" key="5">
    <source>
        <dbReference type="PROSITE-ProRule" id="PRU00169"/>
    </source>
</evidence>
<dbReference type="PANTHER" id="PTHR32071:SF14">
    <property type="entry name" value="TRANSCRIPTIONAL REGULATORY PROTEIN RTCR"/>
    <property type="match status" value="1"/>
</dbReference>
<evidence type="ECO:0000256" key="1">
    <source>
        <dbReference type="ARBA" id="ARBA00022741"/>
    </source>
</evidence>
<keyword evidence="2" id="KW-0067">ATP-binding</keyword>
<dbReference type="Gene3D" id="1.10.8.60">
    <property type="match status" value="1"/>
</dbReference>
<dbReference type="Pfam" id="PF00072">
    <property type="entry name" value="Response_reg"/>
    <property type="match status" value="1"/>
</dbReference>
<dbReference type="GO" id="GO:0006355">
    <property type="term" value="P:regulation of DNA-templated transcription"/>
    <property type="evidence" value="ECO:0007669"/>
    <property type="project" value="InterPro"/>
</dbReference>
<reference evidence="8 9" key="1">
    <citation type="submission" date="2019-02" db="EMBL/GenBank/DDBJ databases">
        <title>Deep-cultivation of Planctomycetes and their phenomic and genomic characterization uncovers novel biology.</title>
        <authorList>
            <person name="Wiegand S."/>
            <person name="Jogler M."/>
            <person name="Boedeker C."/>
            <person name="Pinto D."/>
            <person name="Vollmers J."/>
            <person name="Rivas-Marin E."/>
            <person name="Kohn T."/>
            <person name="Peeters S.H."/>
            <person name="Heuer A."/>
            <person name="Rast P."/>
            <person name="Oberbeckmann S."/>
            <person name="Bunk B."/>
            <person name="Jeske O."/>
            <person name="Meyerdierks A."/>
            <person name="Storesund J.E."/>
            <person name="Kallscheuer N."/>
            <person name="Luecker S."/>
            <person name="Lage O.M."/>
            <person name="Pohl T."/>
            <person name="Merkel B.J."/>
            <person name="Hornburger P."/>
            <person name="Mueller R.-W."/>
            <person name="Bruemmer F."/>
            <person name="Labrenz M."/>
            <person name="Spormann A.M."/>
            <person name="Op den Camp H."/>
            <person name="Overmann J."/>
            <person name="Amann R."/>
            <person name="Jetten M.S.M."/>
            <person name="Mascher T."/>
            <person name="Medema M.H."/>
            <person name="Devos D.P."/>
            <person name="Kaster A.-K."/>
            <person name="Ovreas L."/>
            <person name="Rohde M."/>
            <person name="Galperin M.Y."/>
            <person name="Jogler C."/>
        </authorList>
    </citation>
    <scope>NUCLEOTIDE SEQUENCE [LARGE SCALE GENOMIC DNA]</scope>
    <source>
        <strain evidence="8 9">Poly30</strain>
    </source>
</reference>